<accession>A0A1I8AVL5</accession>
<organism evidence="1 2">
    <name type="scientific">Steinernema glaseri</name>
    <dbReference type="NCBI Taxonomy" id="37863"/>
    <lineage>
        <taxon>Eukaryota</taxon>
        <taxon>Metazoa</taxon>
        <taxon>Ecdysozoa</taxon>
        <taxon>Nematoda</taxon>
        <taxon>Chromadorea</taxon>
        <taxon>Rhabditida</taxon>
        <taxon>Tylenchina</taxon>
        <taxon>Panagrolaimomorpha</taxon>
        <taxon>Strongyloidoidea</taxon>
        <taxon>Steinernematidae</taxon>
        <taxon>Steinernema</taxon>
    </lineage>
</organism>
<reference evidence="2" key="1">
    <citation type="submission" date="2016-11" db="UniProtKB">
        <authorList>
            <consortium name="WormBaseParasite"/>
        </authorList>
    </citation>
    <scope>IDENTIFICATION</scope>
</reference>
<dbReference type="WBParaSite" id="L893_g9510.t1">
    <property type="protein sequence ID" value="L893_g9510.t1"/>
    <property type="gene ID" value="L893_g9510"/>
</dbReference>
<evidence type="ECO:0000313" key="2">
    <source>
        <dbReference type="WBParaSite" id="L893_g9510.t1"/>
    </source>
</evidence>
<dbReference type="Proteomes" id="UP000095287">
    <property type="component" value="Unplaced"/>
</dbReference>
<keyword evidence="1" id="KW-1185">Reference proteome</keyword>
<protein>
    <submittedName>
        <fullName evidence="2">Phosphoglycerate kinase</fullName>
    </submittedName>
</protein>
<dbReference type="AlphaFoldDB" id="A0A1I8AVL5"/>
<name>A0A1I8AVL5_9BILA</name>
<evidence type="ECO:0000313" key="1">
    <source>
        <dbReference type="Proteomes" id="UP000095287"/>
    </source>
</evidence>
<sequence>MFIRLSATQSARLTNFGSNRHAERGTHAWNASGVRTLSWDNPLALLKRIRLIKRRCLSLQVLVLLGGNSALGNFMRSGGEACFGGVTEREFRELGELCDLADGQDLIFANIRGEPQLHTNGSLEIDDRYLISHYINFPDILDLRTGRQVVLVLMRSMRTMRIRGGR</sequence>
<proteinExistence type="predicted"/>